<dbReference type="EMBL" id="LWDX02042963">
    <property type="protein sequence ID" value="OEL23262.1"/>
    <property type="molecule type" value="Genomic_DNA"/>
</dbReference>
<dbReference type="AlphaFoldDB" id="A0A1E5VDN9"/>
<comment type="caution">
    <text evidence="2">The sequence shown here is derived from an EMBL/GenBank/DDBJ whole genome shotgun (WGS) entry which is preliminary data.</text>
</comment>
<dbReference type="PANTHER" id="PTHR31414:SF7">
    <property type="match status" value="1"/>
</dbReference>
<organism evidence="2 3">
    <name type="scientific">Dichanthelium oligosanthes</name>
    <dbReference type="NCBI Taxonomy" id="888268"/>
    <lineage>
        <taxon>Eukaryota</taxon>
        <taxon>Viridiplantae</taxon>
        <taxon>Streptophyta</taxon>
        <taxon>Embryophyta</taxon>
        <taxon>Tracheophyta</taxon>
        <taxon>Spermatophyta</taxon>
        <taxon>Magnoliopsida</taxon>
        <taxon>Liliopsida</taxon>
        <taxon>Poales</taxon>
        <taxon>Poaceae</taxon>
        <taxon>PACMAD clade</taxon>
        <taxon>Panicoideae</taxon>
        <taxon>Panicodae</taxon>
        <taxon>Paniceae</taxon>
        <taxon>Dichantheliinae</taxon>
        <taxon>Dichanthelium</taxon>
    </lineage>
</organism>
<dbReference type="STRING" id="888268.A0A1E5VDN9"/>
<evidence type="ECO:0000313" key="2">
    <source>
        <dbReference type="EMBL" id="OEL23262.1"/>
    </source>
</evidence>
<proteinExistence type="predicted"/>
<accession>A0A1E5VDN9</accession>
<dbReference type="PANTHER" id="PTHR31414">
    <property type="entry name" value="TRANSMEMBRANE PROTEIN DDB_G0292058"/>
    <property type="match status" value="1"/>
</dbReference>
<evidence type="ECO:0000313" key="3">
    <source>
        <dbReference type="Proteomes" id="UP000095767"/>
    </source>
</evidence>
<dbReference type="Proteomes" id="UP000095767">
    <property type="component" value="Unassembled WGS sequence"/>
</dbReference>
<keyword evidence="3" id="KW-1185">Reference proteome</keyword>
<feature type="region of interest" description="Disordered" evidence="1">
    <location>
        <begin position="1"/>
        <end position="26"/>
    </location>
</feature>
<reference evidence="2 3" key="1">
    <citation type="submission" date="2016-09" db="EMBL/GenBank/DDBJ databases">
        <title>The draft genome of Dichanthelium oligosanthes: A C3 panicoid grass species.</title>
        <authorList>
            <person name="Studer A.J."/>
            <person name="Schnable J.C."/>
            <person name="Brutnell T.P."/>
        </authorList>
    </citation>
    <scope>NUCLEOTIDE SEQUENCE [LARGE SCALE GENOMIC DNA]</scope>
    <source>
        <strain evidence="3">cv. Kellogg 1175</strain>
        <tissue evidence="2">Leaf</tissue>
    </source>
</reference>
<dbReference type="GO" id="GO:0005886">
    <property type="term" value="C:plasma membrane"/>
    <property type="evidence" value="ECO:0007669"/>
    <property type="project" value="TreeGrafter"/>
</dbReference>
<evidence type="ECO:0000256" key="1">
    <source>
        <dbReference type="SAM" id="MobiDB-lite"/>
    </source>
</evidence>
<gene>
    <name evidence="2" type="ORF">BAE44_0015718</name>
</gene>
<dbReference type="GO" id="GO:0009506">
    <property type="term" value="C:plasmodesma"/>
    <property type="evidence" value="ECO:0007669"/>
    <property type="project" value="TreeGrafter"/>
</dbReference>
<name>A0A1E5VDN9_9POAL</name>
<protein>
    <submittedName>
        <fullName evidence="2">Uncharacterized protein</fullName>
    </submittedName>
</protein>
<sequence>MTPAPDHAIPTSRSGPTTAAPDHASPTASLVGDTYVVMGEWVVQPQANTVLEDILPCVDTAAAMEALDRSKEVNYQLVAVLNVTLANLPNLDLPSQVGPPLNYN</sequence>
<dbReference type="InterPro" id="IPR040283">
    <property type="entry name" value="DDB_G0292058-like"/>
</dbReference>